<evidence type="ECO:0000313" key="1">
    <source>
        <dbReference type="EMBL" id="MCI19531.1"/>
    </source>
</evidence>
<dbReference type="EMBL" id="LXQA010115214">
    <property type="protein sequence ID" value="MCI19531.1"/>
    <property type="molecule type" value="Genomic_DNA"/>
</dbReference>
<accession>A0A392Q5C3</accession>
<reference evidence="1 2" key="1">
    <citation type="journal article" date="2018" name="Front. Plant Sci.">
        <title>Red Clover (Trifolium pratense) and Zigzag Clover (T. medium) - A Picture of Genomic Similarities and Differences.</title>
        <authorList>
            <person name="Dluhosova J."/>
            <person name="Istvanek J."/>
            <person name="Nedelnik J."/>
            <person name="Repkova J."/>
        </authorList>
    </citation>
    <scope>NUCLEOTIDE SEQUENCE [LARGE SCALE GENOMIC DNA]</scope>
    <source>
        <strain evidence="2">cv. 10/8</strain>
        <tissue evidence="1">Leaf</tissue>
    </source>
</reference>
<keyword evidence="2" id="KW-1185">Reference proteome</keyword>
<dbReference type="AlphaFoldDB" id="A0A392Q5C3"/>
<feature type="non-terminal residue" evidence="1">
    <location>
        <position position="1"/>
    </location>
</feature>
<dbReference type="Proteomes" id="UP000265520">
    <property type="component" value="Unassembled WGS sequence"/>
</dbReference>
<comment type="caution">
    <text evidence="1">The sequence shown here is derived from an EMBL/GenBank/DDBJ whole genome shotgun (WGS) entry which is preliminary data.</text>
</comment>
<sequence length="60" mass="6535">RRLMARTVIEQAINPPEGGEWICSKDHVSVLCVGKCTADVAEQETCPTIVGPVGQKRVWA</sequence>
<proteinExistence type="predicted"/>
<name>A0A392Q5C3_9FABA</name>
<evidence type="ECO:0000313" key="2">
    <source>
        <dbReference type="Proteomes" id="UP000265520"/>
    </source>
</evidence>
<organism evidence="1 2">
    <name type="scientific">Trifolium medium</name>
    <dbReference type="NCBI Taxonomy" id="97028"/>
    <lineage>
        <taxon>Eukaryota</taxon>
        <taxon>Viridiplantae</taxon>
        <taxon>Streptophyta</taxon>
        <taxon>Embryophyta</taxon>
        <taxon>Tracheophyta</taxon>
        <taxon>Spermatophyta</taxon>
        <taxon>Magnoliopsida</taxon>
        <taxon>eudicotyledons</taxon>
        <taxon>Gunneridae</taxon>
        <taxon>Pentapetalae</taxon>
        <taxon>rosids</taxon>
        <taxon>fabids</taxon>
        <taxon>Fabales</taxon>
        <taxon>Fabaceae</taxon>
        <taxon>Papilionoideae</taxon>
        <taxon>50 kb inversion clade</taxon>
        <taxon>NPAAA clade</taxon>
        <taxon>Hologalegina</taxon>
        <taxon>IRL clade</taxon>
        <taxon>Trifolieae</taxon>
        <taxon>Trifolium</taxon>
    </lineage>
</organism>
<protein>
    <submittedName>
        <fullName evidence="1">Uncharacterized protein</fullName>
    </submittedName>
</protein>